<dbReference type="Gene3D" id="1.10.510.10">
    <property type="entry name" value="Transferase(Phosphotransferase) domain 1"/>
    <property type="match status" value="1"/>
</dbReference>
<dbReference type="EMBL" id="CAXITT010000135">
    <property type="protein sequence ID" value="CAL1533135.1"/>
    <property type="molecule type" value="Genomic_DNA"/>
</dbReference>
<keyword evidence="3 11" id="KW-0723">Serine/threonine-protein kinase</keyword>
<evidence type="ECO:0000259" key="12">
    <source>
        <dbReference type="PROSITE" id="PS50011"/>
    </source>
</evidence>
<dbReference type="EC" id="2.7.11.1" evidence="2"/>
<evidence type="ECO:0000256" key="2">
    <source>
        <dbReference type="ARBA" id="ARBA00012513"/>
    </source>
</evidence>
<dbReference type="GO" id="GO:0005524">
    <property type="term" value="F:ATP binding"/>
    <property type="evidence" value="ECO:0007669"/>
    <property type="project" value="UniProtKB-UniRule"/>
</dbReference>
<comment type="caution">
    <text evidence="13">The sequence shown here is derived from an EMBL/GenBank/DDBJ whole genome shotgun (WGS) entry which is preliminary data.</text>
</comment>
<dbReference type="PANTHER" id="PTHR44899">
    <property type="entry name" value="CAMK FAMILY PROTEIN KINASE"/>
    <property type="match status" value="1"/>
</dbReference>
<dbReference type="GO" id="GO:0004674">
    <property type="term" value="F:protein serine/threonine kinase activity"/>
    <property type="evidence" value="ECO:0007669"/>
    <property type="project" value="UniProtKB-KW"/>
</dbReference>
<evidence type="ECO:0000256" key="10">
    <source>
        <dbReference type="PROSITE-ProRule" id="PRU10141"/>
    </source>
</evidence>
<dbReference type="PROSITE" id="PS00108">
    <property type="entry name" value="PROTEIN_KINASE_ST"/>
    <property type="match status" value="1"/>
</dbReference>
<dbReference type="InterPro" id="IPR011009">
    <property type="entry name" value="Kinase-like_dom_sf"/>
</dbReference>
<dbReference type="InterPro" id="IPR051131">
    <property type="entry name" value="NEK_Ser/Thr_kinase_NIMA"/>
</dbReference>
<evidence type="ECO:0000256" key="8">
    <source>
        <dbReference type="ARBA" id="ARBA00047899"/>
    </source>
</evidence>
<dbReference type="Pfam" id="PF00069">
    <property type="entry name" value="Pkinase"/>
    <property type="match status" value="1"/>
</dbReference>
<dbReference type="PROSITE" id="PS00107">
    <property type="entry name" value="PROTEIN_KINASE_ATP"/>
    <property type="match status" value="1"/>
</dbReference>
<evidence type="ECO:0000313" key="14">
    <source>
        <dbReference type="Proteomes" id="UP001497497"/>
    </source>
</evidence>
<keyword evidence="4" id="KW-0808">Transferase</keyword>
<evidence type="ECO:0000256" key="5">
    <source>
        <dbReference type="ARBA" id="ARBA00022741"/>
    </source>
</evidence>
<dbReference type="SMART" id="SM00220">
    <property type="entry name" value="S_TKc"/>
    <property type="match status" value="1"/>
</dbReference>
<dbReference type="InterPro" id="IPR017441">
    <property type="entry name" value="Protein_kinase_ATP_BS"/>
</dbReference>
<dbReference type="Proteomes" id="UP001497497">
    <property type="component" value="Unassembled WGS sequence"/>
</dbReference>
<evidence type="ECO:0000256" key="6">
    <source>
        <dbReference type="ARBA" id="ARBA00022777"/>
    </source>
</evidence>
<comment type="catalytic activity">
    <reaction evidence="9">
        <text>L-seryl-[protein] + ATP = O-phospho-L-seryl-[protein] + ADP + H(+)</text>
        <dbReference type="Rhea" id="RHEA:17989"/>
        <dbReference type="Rhea" id="RHEA-COMP:9863"/>
        <dbReference type="Rhea" id="RHEA-COMP:11604"/>
        <dbReference type="ChEBI" id="CHEBI:15378"/>
        <dbReference type="ChEBI" id="CHEBI:29999"/>
        <dbReference type="ChEBI" id="CHEBI:30616"/>
        <dbReference type="ChEBI" id="CHEBI:83421"/>
        <dbReference type="ChEBI" id="CHEBI:456216"/>
        <dbReference type="EC" id="2.7.11.1"/>
    </reaction>
</comment>
<dbReference type="PROSITE" id="PS50011">
    <property type="entry name" value="PROTEIN_KINASE_DOM"/>
    <property type="match status" value="1"/>
</dbReference>
<evidence type="ECO:0000256" key="9">
    <source>
        <dbReference type="ARBA" id="ARBA00048679"/>
    </source>
</evidence>
<name>A0AAV2HGY3_LYMST</name>
<dbReference type="AlphaFoldDB" id="A0AAV2HGY3"/>
<proteinExistence type="inferred from homology"/>
<protein>
    <recommendedName>
        <fullName evidence="2">non-specific serine/threonine protein kinase</fullName>
        <ecNumber evidence="2">2.7.11.1</ecNumber>
    </recommendedName>
</protein>
<dbReference type="InterPro" id="IPR008271">
    <property type="entry name" value="Ser/Thr_kinase_AS"/>
</dbReference>
<reference evidence="13 14" key="1">
    <citation type="submission" date="2024-04" db="EMBL/GenBank/DDBJ databases">
        <authorList>
            <consortium name="Genoscope - CEA"/>
            <person name="William W."/>
        </authorList>
    </citation>
    <scope>NUCLEOTIDE SEQUENCE [LARGE SCALE GENOMIC DNA]</scope>
</reference>
<keyword evidence="7 10" id="KW-0067">ATP-binding</keyword>
<dbReference type="InterPro" id="IPR000719">
    <property type="entry name" value="Prot_kinase_dom"/>
</dbReference>
<comment type="catalytic activity">
    <reaction evidence="8">
        <text>L-threonyl-[protein] + ATP = O-phospho-L-threonyl-[protein] + ADP + H(+)</text>
        <dbReference type="Rhea" id="RHEA:46608"/>
        <dbReference type="Rhea" id="RHEA-COMP:11060"/>
        <dbReference type="Rhea" id="RHEA-COMP:11605"/>
        <dbReference type="ChEBI" id="CHEBI:15378"/>
        <dbReference type="ChEBI" id="CHEBI:30013"/>
        <dbReference type="ChEBI" id="CHEBI:30616"/>
        <dbReference type="ChEBI" id="CHEBI:61977"/>
        <dbReference type="ChEBI" id="CHEBI:456216"/>
        <dbReference type="EC" id="2.7.11.1"/>
    </reaction>
</comment>
<keyword evidence="6" id="KW-0418">Kinase</keyword>
<sequence>MSYQILSILGQGSFGYVYHLKLPNSKEYALKVTDITHVPAIIAITEPETMLQLQHPHIIQLCYVNCDQIGQRRCLYMLMEYCERGTLTKAIANGVSEDQAITWFIQMADALTYLHSKKVMHRDIKPDNILLNSNNDIKVGDLGTARIQEFTAQGGATAVGTYCYMSPQILQGQPYKDKTDVWSLGCVFHQVLSKNPPFKFFFWMGKQTVNFQIPPMPSSYSQGLRNLILTVLDMEESTRPSAEKILGDLVRLQNRPYNRQQYVRLPMEVVDHESLLNCLKNQIILRSLIQIVSALAAHPGGY</sequence>
<evidence type="ECO:0000256" key="7">
    <source>
        <dbReference type="ARBA" id="ARBA00022840"/>
    </source>
</evidence>
<evidence type="ECO:0000256" key="3">
    <source>
        <dbReference type="ARBA" id="ARBA00022527"/>
    </source>
</evidence>
<gene>
    <name evidence="13" type="ORF">GSLYS_00007153001</name>
</gene>
<keyword evidence="5 10" id="KW-0547">Nucleotide-binding</keyword>
<feature type="binding site" evidence="10">
    <location>
        <position position="31"/>
    </location>
    <ligand>
        <name>ATP</name>
        <dbReference type="ChEBI" id="CHEBI:30616"/>
    </ligand>
</feature>
<evidence type="ECO:0000256" key="1">
    <source>
        <dbReference type="ARBA" id="ARBA00010886"/>
    </source>
</evidence>
<keyword evidence="14" id="KW-1185">Reference proteome</keyword>
<comment type="similarity">
    <text evidence="1">Belongs to the protein kinase superfamily. NEK Ser/Thr protein kinase family. NIMA subfamily.</text>
</comment>
<evidence type="ECO:0000256" key="4">
    <source>
        <dbReference type="ARBA" id="ARBA00022679"/>
    </source>
</evidence>
<feature type="domain" description="Protein kinase" evidence="12">
    <location>
        <begin position="3"/>
        <end position="258"/>
    </location>
</feature>
<evidence type="ECO:0000313" key="13">
    <source>
        <dbReference type="EMBL" id="CAL1533135.1"/>
    </source>
</evidence>
<organism evidence="13 14">
    <name type="scientific">Lymnaea stagnalis</name>
    <name type="common">Great pond snail</name>
    <name type="synonym">Helix stagnalis</name>
    <dbReference type="NCBI Taxonomy" id="6523"/>
    <lineage>
        <taxon>Eukaryota</taxon>
        <taxon>Metazoa</taxon>
        <taxon>Spiralia</taxon>
        <taxon>Lophotrochozoa</taxon>
        <taxon>Mollusca</taxon>
        <taxon>Gastropoda</taxon>
        <taxon>Heterobranchia</taxon>
        <taxon>Euthyneura</taxon>
        <taxon>Panpulmonata</taxon>
        <taxon>Hygrophila</taxon>
        <taxon>Lymnaeoidea</taxon>
        <taxon>Lymnaeidae</taxon>
        <taxon>Lymnaea</taxon>
    </lineage>
</organism>
<evidence type="ECO:0000256" key="11">
    <source>
        <dbReference type="RuleBase" id="RU000304"/>
    </source>
</evidence>
<accession>A0AAV2HGY3</accession>
<dbReference type="SUPFAM" id="SSF56112">
    <property type="entry name" value="Protein kinase-like (PK-like)"/>
    <property type="match status" value="1"/>
</dbReference>
<dbReference type="PANTHER" id="PTHR44899:SF3">
    <property type="entry name" value="SERINE_THREONINE-PROTEIN KINASE NEK1"/>
    <property type="match status" value="1"/>
</dbReference>